<organism evidence="1 2">
    <name type="scientific">Mycobacteroides abscessus subsp. bolletii 50594</name>
    <dbReference type="NCBI Taxonomy" id="1303024"/>
    <lineage>
        <taxon>Bacteria</taxon>
        <taxon>Bacillati</taxon>
        <taxon>Actinomycetota</taxon>
        <taxon>Actinomycetes</taxon>
        <taxon>Mycobacteriales</taxon>
        <taxon>Mycobacteriaceae</taxon>
        <taxon>Mycobacteroides</taxon>
        <taxon>Mycobacteroides abscessus</taxon>
    </lineage>
</organism>
<proteinExistence type="predicted"/>
<evidence type="ECO:0008006" key="3">
    <source>
        <dbReference type="Google" id="ProtNLM"/>
    </source>
</evidence>
<dbReference type="AlphaFoldDB" id="A0AB33AIY6"/>
<dbReference type="InterPro" id="IPR001387">
    <property type="entry name" value="Cro/C1-type_HTH"/>
</dbReference>
<sequence>MVTPATSWLGRLIDDYQRRHSASMSGLADRIGITRQTLRQWRVGELRSLPTQSNLAATAAEIGCPYSQVLNAALHDAGYLGTANDASPGLAAVAASPFIQDAIVSAHYSPTAIPGDWACETAHGPGIWTLAHRGYSGSRRLDLWAYPDEHSALRAAARLGLDCGLDEDLPAVKAFEAGDYQTVLDRHRDTAPSWQVLAVTLCHFIGHDGEFVVTSEEIEHGTPPSAPDPHDALAEDLGAGDDEFGDIAEMITPQQANLIVQAADDLAADIRREADDVGSDPLTDTNRDQARVLSSLPPVTFDQSLLWRYQLADAAERLGADTRRWGAPIPRCTGEEMALHLILSRAKAMARPRQVRREAWDLLSEVLFQDHDVLTLFDVPPDAVESLAGGVHLHPHRWFSEFALPFPMPERPNAP</sequence>
<protein>
    <recommendedName>
        <fullName evidence="3">HTH cro/C1-type domain-containing protein</fullName>
    </recommendedName>
</protein>
<dbReference type="EMBL" id="CP004375">
    <property type="protein sequence ID" value="AGM31667.1"/>
    <property type="molecule type" value="Genomic_DNA"/>
</dbReference>
<dbReference type="CDD" id="cd00093">
    <property type="entry name" value="HTH_XRE"/>
    <property type="match status" value="1"/>
</dbReference>
<dbReference type="Gene3D" id="1.10.260.40">
    <property type="entry name" value="lambda repressor-like DNA-binding domains"/>
    <property type="match status" value="1"/>
</dbReference>
<accession>A0AB33AIY6</accession>
<evidence type="ECO:0000313" key="1">
    <source>
        <dbReference type="EMBL" id="AGM31667.1"/>
    </source>
</evidence>
<geneLocation type="plasmid" evidence="1 2">
    <name>1</name>
</geneLocation>
<evidence type="ECO:0000313" key="2">
    <source>
        <dbReference type="Proteomes" id="UP000013961"/>
    </source>
</evidence>
<reference evidence="1 2" key="1">
    <citation type="journal article" date="2013" name="Genome Announc.">
        <title>Complete Genome Sequence of Mycobacterium massiliense Clinical Strain Asan 50594, Belonging to the Type II Genotype.</title>
        <authorList>
            <person name="Kim B.J."/>
            <person name="Kim B.R."/>
            <person name="Hong S.H."/>
            <person name="Seok S.H."/>
            <person name="Kook Y.H."/>
            <person name="Kim B.J."/>
        </authorList>
    </citation>
    <scope>NUCLEOTIDE SEQUENCE [LARGE SCALE GENOMIC DNA]</scope>
    <source>
        <strain evidence="1 2">50594</strain>
    </source>
</reference>
<gene>
    <name evidence="1" type="ORF">MASS_1p0107</name>
</gene>
<keyword evidence="1" id="KW-0614">Plasmid</keyword>
<dbReference type="InterPro" id="IPR010982">
    <property type="entry name" value="Lambda_DNA-bd_dom_sf"/>
</dbReference>
<dbReference type="Proteomes" id="UP000013961">
    <property type="component" value="Plasmid 1"/>
</dbReference>
<dbReference type="GO" id="GO:0003677">
    <property type="term" value="F:DNA binding"/>
    <property type="evidence" value="ECO:0007669"/>
    <property type="project" value="InterPro"/>
</dbReference>
<dbReference type="KEGG" id="mabb:MASS_1p0107"/>
<name>A0AB33AIY6_9MYCO</name>
<dbReference type="RefSeq" id="WP_016343881.1">
    <property type="nucleotide sequence ID" value="NC_021278.1"/>
</dbReference>